<proteinExistence type="predicted"/>
<organism evidence="5 6">
    <name type="scientific">Alosa alosa</name>
    <name type="common">allis shad</name>
    <dbReference type="NCBI Taxonomy" id="278164"/>
    <lineage>
        <taxon>Eukaryota</taxon>
        <taxon>Metazoa</taxon>
        <taxon>Chordata</taxon>
        <taxon>Craniata</taxon>
        <taxon>Vertebrata</taxon>
        <taxon>Euteleostomi</taxon>
        <taxon>Actinopterygii</taxon>
        <taxon>Neopterygii</taxon>
        <taxon>Teleostei</taxon>
        <taxon>Clupei</taxon>
        <taxon>Clupeiformes</taxon>
        <taxon>Clupeoidei</taxon>
        <taxon>Clupeidae</taxon>
        <taxon>Alosa</taxon>
    </lineage>
</organism>
<reference evidence="5" key="1">
    <citation type="submission" date="2020-10" db="EMBL/GenBank/DDBJ databases">
        <title>Chromosome-scale genome assembly of the Allis shad, Alosa alosa.</title>
        <authorList>
            <person name="Margot Z."/>
            <person name="Christophe K."/>
            <person name="Cabau C."/>
            <person name="Louis A."/>
            <person name="Berthelot C."/>
            <person name="Parey E."/>
            <person name="Roest Crollius H."/>
            <person name="Montfort J."/>
            <person name="Robinson-Rechavi M."/>
            <person name="Bucao C."/>
            <person name="Bouchez O."/>
            <person name="Gislard M."/>
            <person name="Lluch J."/>
            <person name="Milhes M."/>
            <person name="Lampietro C."/>
            <person name="Lopez Roques C."/>
            <person name="Donnadieu C."/>
            <person name="Braasch I."/>
            <person name="Desvignes T."/>
            <person name="Postlethwait J."/>
            <person name="Bobe J."/>
            <person name="Guiguen Y."/>
        </authorList>
    </citation>
    <scope>NUCLEOTIDE SEQUENCE</scope>
    <source>
        <strain evidence="5">M-15738</strain>
        <tissue evidence="5">Blood</tissue>
    </source>
</reference>
<comment type="caution">
    <text evidence="5">The sequence shown here is derived from an EMBL/GenBank/DDBJ whole genome shotgun (WGS) entry which is preliminary data.</text>
</comment>
<keyword evidence="6" id="KW-1185">Reference proteome</keyword>
<dbReference type="AlphaFoldDB" id="A0AAV6FEZ1"/>
<dbReference type="PANTHER" id="PTHR47246:SF1">
    <property type="entry name" value="MUCIN-19"/>
    <property type="match status" value="1"/>
</dbReference>
<evidence type="ECO:0000256" key="2">
    <source>
        <dbReference type="ARBA" id="ARBA00022525"/>
    </source>
</evidence>
<dbReference type="GO" id="GO:0005576">
    <property type="term" value="C:extracellular region"/>
    <property type="evidence" value="ECO:0007669"/>
    <property type="project" value="UniProtKB-SubCell"/>
</dbReference>
<dbReference type="EMBL" id="JADWDJ010000024">
    <property type="protein sequence ID" value="KAG5261225.1"/>
    <property type="molecule type" value="Genomic_DNA"/>
</dbReference>
<feature type="domain" description="SEA" evidence="4">
    <location>
        <begin position="233"/>
        <end position="360"/>
    </location>
</feature>
<dbReference type="Proteomes" id="UP000823561">
    <property type="component" value="Chromosome 24"/>
</dbReference>
<evidence type="ECO:0000256" key="1">
    <source>
        <dbReference type="ARBA" id="ARBA00004613"/>
    </source>
</evidence>
<feature type="compositionally biased region" description="Low complexity" evidence="3">
    <location>
        <begin position="180"/>
        <end position="231"/>
    </location>
</feature>
<dbReference type="PANTHER" id="PTHR47246">
    <property type="entry name" value="MUCIN-19"/>
    <property type="match status" value="1"/>
</dbReference>
<evidence type="ECO:0000313" key="6">
    <source>
        <dbReference type="Proteomes" id="UP000823561"/>
    </source>
</evidence>
<feature type="region of interest" description="Disordered" evidence="3">
    <location>
        <begin position="180"/>
        <end position="235"/>
    </location>
</feature>
<keyword evidence="2" id="KW-0964">Secreted</keyword>
<feature type="region of interest" description="Disordered" evidence="3">
    <location>
        <begin position="1"/>
        <end position="93"/>
    </location>
</feature>
<protein>
    <recommendedName>
        <fullName evidence="4">SEA domain-containing protein</fullName>
    </recommendedName>
</protein>
<dbReference type="PROSITE" id="PS50024">
    <property type="entry name" value="SEA"/>
    <property type="match status" value="1"/>
</dbReference>
<evidence type="ECO:0000256" key="3">
    <source>
        <dbReference type="SAM" id="MobiDB-lite"/>
    </source>
</evidence>
<feature type="compositionally biased region" description="Low complexity" evidence="3">
    <location>
        <begin position="1"/>
        <end position="37"/>
    </location>
</feature>
<feature type="non-terminal residue" evidence="5">
    <location>
        <position position="1"/>
    </location>
</feature>
<sequence>TTIAPTTSTTNEPTTTTEATTTIESTKTTIEPTTTRIEQTESRNEATTTRNEPTTTTVATTTTSSTIEATSTTNKATTTTIESTTTTSEPTTTTFEATTTTIGATTSTTIEPTMSTTNAPTTTTVEAIIEATNKATIDATTSTTIEASSSTINEAITTTIEATTTTTTAILAPTTRTTITSAPATSTRTSSARTTTIRTTPAPTTSTTTTPAPTTTTTIPTTTTTTTTTRPPSRPAPTFEIRVVLFIVFESVLTDPQSPEFQQQAVVVENACDFIYRRRFGFLFVRTIVRAFRLATRYRADTIESEVETDIDVVFNETSIEPLPTSSVVIEALAIAINDLNSGFNISVVPGSIFVRSEPKSAAIVQFCTNDTFIADLLNSSSVAFSKRSSLIKTELEPFFFEDYQPDFISLTPTSFSKGSIIHETNMTITSDATFPNDTQIIATLTRAALSGNLSFTIIFIDSTAMSAGEVSSSVNLLSACGLTIISLLVAQPW</sequence>
<evidence type="ECO:0000259" key="4">
    <source>
        <dbReference type="PROSITE" id="PS50024"/>
    </source>
</evidence>
<feature type="compositionally biased region" description="Low complexity" evidence="3">
    <location>
        <begin position="45"/>
        <end position="93"/>
    </location>
</feature>
<gene>
    <name evidence="5" type="ORF">AALO_G00301430</name>
</gene>
<evidence type="ECO:0000313" key="5">
    <source>
        <dbReference type="EMBL" id="KAG5261225.1"/>
    </source>
</evidence>
<dbReference type="InterPro" id="IPR000082">
    <property type="entry name" value="SEA_dom"/>
</dbReference>
<comment type="subcellular location">
    <subcellularLocation>
        <location evidence="1">Secreted</location>
    </subcellularLocation>
</comment>
<name>A0AAV6FEZ1_9TELE</name>
<accession>A0AAV6FEZ1</accession>